<evidence type="ECO:0000259" key="2">
    <source>
        <dbReference type="Pfam" id="PF00582"/>
    </source>
</evidence>
<dbReference type="InterPro" id="IPR014729">
    <property type="entry name" value="Rossmann-like_a/b/a_fold"/>
</dbReference>
<feature type="domain" description="UspA" evidence="2">
    <location>
        <begin position="1"/>
        <end position="140"/>
    </location>
</feature>
<dbReference type="InterPro" id="IPR006016">
    <property type="entry name" value="UspA"/>
</dbReference>
<dbReference type="Gene3D" id="3.40.50.620">
    <property type="entry name" value="HUPs"/>
    <property type="match status" value="1"/>
</dbReference>
<dbReference type="EMBL" id="VNIB01000026">
    <property type="protein sequence ID" value="TYO94905.1"/>
    <property type="molecule type" value="Genomic_DNA"/>
</dbReference>
<keyword evidence="4" id="KW-1185">Reference proteome</keyword>
<dbReference type="PRINTS" id="PR01438">
    <property type="entry name" value="UNVRSLSTRESS"/>
</dbReference>
<gene>
    <name evidence="3" type="ORF">EDC39_1262</name>
</gene>
<comment type="similarity">
    <text evidence="1">Belongs to the universal stress protein A family.</text>
</comment>
<comment type="caution">
    <text evidence="3">The sequence shown here is derived from an EMBL/GenBank/DDBJ whole genome shotgun (WGS) entry which is preliminary data.</text>
</comment>
<organism evidence="3 4">
    <name type="scientific">Geothermobacter ehrlichii</name>
    <dbReference type="NCBI Taxonomy" id="213224"/>
    <lineage>
        <taxon>Bacteria</taxon>
        <taxon>Pseudomonadati</taxon>
        <taxon>Thermodesulfobacteriota</taxon>
        <taxon>Desulfuromonadia</taxon>
        <taxon>Desulfuromonadales</taxon>
        <taxon>Geothermobacteraceae</taxon>
        <taxon>Geothermobacter</taxon>
    </lineage>
</organism>
<dbReference type="CDD" id="cd00293">
    <property type="entry name" value="USP-like"/>
    <property type="match status" value="1"/>
</dbReference>
<dbReference type="Proteomes" id="UP000324159">
    <property type="component" value="Unassembled WGS sequence"/>
</dbReference>
<evidence type="ECO:0000256" key="1">
    <source>
        <dbReference type="ARBA" id="ARBA00008791"/>
    </source>
</evidence>
<sequence length="141" mass="15876">MNARILIPIDDSETTEKAVSGFLGNRTRFPDRVTLLHVLEDKLSYRGIPEAHLASIRERARQAGQRFLEQMAERFRKAGFNPELRLESGDPVAVIKKIDAEEEIFLLVMARHEGGGEVSDILFGSVTNAVMHKVKCPMLLF</sequence>
<dbReference type="AlphaFoldDB" id="A0A5D3WHI7"/>
<dbReference type="RefSeq" id="WP_148897229.1">
    <property type="nucleotide sequence ID" value="NZ_VNIB01000026.1"/>
</dbReference>
<dbReference type="InterPro" id="IPR006015">
    <property type="entry name" value="Universal_stress_UspA"/>
</dbReference>
<proteinExistence type="inferred from homology"/>
<accession>A0A5D3WHI7</accession>
<dbReference type="SUPFAM" id="SSF52402">
    <property type="entry name" value="Adenine nucleotide alpha hydrolases-like"/>
    <property type="match status" value="1"/>
</dbReference>
<evidence type="ECO:0000313" key="4">
    <source>
        <dbReference type="Proteomes" id="UP000324159"/>
    </source>
</evidence>
<name>A0A5D3WHI7_9BACT</name>
<evidence type="ECO:0000313" key="3">
    <source>
        <dbReference type="EMBL" id="TYO94905.1"/>
    </source>
</evidence>
<dbReference type="PANTHER" id="PTHR46268:SF6">
    <property type="entry name" value="UNIVERSAL STRESS PROTEIN UP12"/>
    <property type="match status" value="1"/>
</dbReference>
<reference evidence="3 4" key="1">
    <citation type="submission" date="2019-07" db="EMBL/GenBank/DDBJ databases">
        <title>Genomic Encyclopedia of Type Strains, Phase IV (KMG-IV): sequencing the most valuable type-strain genomes for metagenomic binning, comparative biology and taxonomic classification.</title>
        <authorList>
            <person name="Goeker M."/>
        </authorList>
    </citation>
    <scope>NUCLEOTIDE SEQUENCE [LARGE SCALE GENOMIC DNA]</scope>
    <source>
        <strain evidence="3 4">SS015</strain>
    </source>
</reference>
<dbReference type="Pfam" id="PF00582">
    <property type="entry name" value="Usp"/>
    <property type="match status" value="1"/>
</dbReference>
<protein>
    <submittedName>
        <fullName evidence="3">Nucleotide-binding universal stress UspA family protein</fullName>
    </submittedName>
</protein>
<dbReference type="OrthoDB" id="5401998at2"/>
<dbReference type="PANTHER" id="PTHR46268">
    <property type="entry name" value="STRESS RESPONSE PROTEIN NHAX"/>
    <property type="match status" value="1"/>
</dbReference>